<feature type="compositionally biased region" description="Basic and acidic residues" evidence="8">
    <location>
        <begin position="75"/>
        <end position="90"/>
    </location>
</feature>
<reference evidence="13" key="1">
    <citation type="journal article" date="2019" name="Int. J. Syst. Evol. Microbiol.">
        <title>The Global Catalogue of Microorganisms (GCM) 10K type strain sequencing project: providing services to taxonomists for standard genome sequencing and annotation.</title>
        <authorList>
            <consortium name="The Broad Institute Genomics Platform"/>
            <consortium name="The Broad Institute Genome Sequencing Center for Infectious Disease"/>
            <person name="Wu L."/>
            <person name="Ma J."/>
        </authorList>
    </citation>
    <scope>NUCLEOTIDE SEQUENCE [LARGE SCALE GENOMIC DNA]</scope>
    <source>
        <strain evidence="13">TISTR 1511</strain>
    </source>
</reference>
<feature type="compositionally biased region" description="Low complexity" evidence="8">
    <location>
        <begin position="118"/>
        <end position="131"/>
    </location>
</feature>
<evidence type="ECO:0000313" key="13">
    <source>
        <dbReference type="Proteomes" id="UP001597453"/>
    </source>
</evidence>
<comment type="similarity">
    <text evidence="5 7">Belongs to the DEAD box helicase family.</text>
</comment>
<dbReference type="Pfam" id="PF00270">
    <property type="entry name" value="DEAD"/>
    <property type="match status" value="1"/>
</dbReference>
<evidence type="ECO:0000259" key="10">
    <source>
        <dbReference type="PROSITE" id="PS51194"/>
    </source>
</evidence>
<evidence type="ECO:0000256" key="5">
    <source>
        <dbReference type="ARBA" id="ARBA00038437"/>
    </source>
</evidence>
<evidence type="ECO:0000259" key="11">
    <source>
        <dbReference type="PROSITE" id="PS51195"/>
    </source>
</evidence>
<evidence type="ECO:0000256" key="8">
    <source>
        <dbReference type="SAM" id="MobiDB-lite"/>
    </source>
</evidence>
<feature type="domain" description="DEAD-box RNA helicase Q" evidence="11">
    <location>
        <begin position="166"/>
        <end position="194"/>
    </location>
</feature>
<dbReference type="GO" id="GO:0004386">
    <property type="term" value="F:helicase activity"/>
    <property type="evidence" value="ECO:0007669"/>
    <property type="project" value="UniProtKB-KW"/>
</dbReference>
<dbReference type="PANTHER" id="PTHR47959">
    <property type="entry name" value="ATP-DEPENDENT RNA HELICASE RHLE-RELATED"/>
    <property type="match status" value="1"/>
</dbReference>
<sequence length="548" mass="58555">MARSRGYKAPGNYVPSKKRGGKLERLGPGARRGKSGSAGGDGQQGRSEDARGERAGGGRAHASGAEARGRGGARGRADNPGRGSNADRRAANAKRGTGRGEAARGVRAERNHAGNGRGAQARGGASPAGARTANIRNAKPEHKQYAETAPARLNTTKISAEAVDGVTFADLGLDPRLVEALAGLGAEQPYPIQVATIPDTLAGRNVLGRGRTGSGKTIAFGAALVQRLFLMRGSRAQQEGRAPGALILAPTRELAVQIDKTIRPMAHALGLYTAQLYGGVPHKNQLIALERGVDIVIGTPGRCEDLAQRGYLDLSHVIITVLDEADEMSAMGFIDQVERLLDRTRNTGQRLLFSATLDADVRQVVDRYLPSPVAYEIEDDMPTIDHRVYIVVRDDKDAITAHLARTPGLVLIFMRTKLGVERMVEALKEHEVRSIPLHGDLSQDKRTANLQKFATGKVQVLVATDMAARGLHVPNVRLVVQADPPDKFKTYLHRAGRTGRAGEPGTVVTLVAPSRRERMQDLLELAELGDVPMIPASPGGTELDEFGR</sequence>
<evidence type="ECO:0000256" key="6">
    <source>
        <dbReference type="PROSITE-ProRule" id="PRU00552"/>
    </source>
</evidence>
<dbReference type="SUPFAM" id="SSF52540">
    <property type="entry name" value="P-loop containing nucleoside triphosphate hydrolases"/>
    <property type="match status" value="1"/>
</dbReference>
<dbReference type="RefSeq" id="WP_066057967.1">
    <property type="nucleotide sequence ID" value="NZ_JBHUNF010000004.1"/>
</dbReference>
<dbReference type="CDD" id="cd18787">
    <property type="entry name" value="SF2_C_DEAD"/>
    <property type="match status" value="1"/>
</dbReference>
<feature type="short sequence motif" description="Q motif" evidence="6">
    <location>
        <begin position="166"/>
        <end position="194"/>
    </location>
</feature>
<keyword evidence="4 7" id="KW-0067">ATP-binding</keyword>
<evidence type="ECO:0000256" key="1">
    <source>
        <dbReference type="ARBA" id="ARBA00022741"/>
    </source>
</evidence>
<dbReference type="InterPro" id="IPR014014">
    <property type="entry name" value="RNA_helicase_DEAD_Q_motif"/>
</dbReference>
<feature type="domain" description="Helicase ATP-binding" evidence="9">
    <location>
        <begin position="197"/>
        <end position="375"/>
    </location>
</feature>
<dbReference type="PROSITE" id="PS51192">
    <property type="entry name" value="HELICASE_ATP_BIND_1"/>
    <property type="match status" value="1"/>
</dbReference>
<dbReference type="Proteomes" id="UP001597453">
    <property type="component" value="Unassembled WGS sequence"/>
</dbReference>
<name>A0ABW5RJF6_9MICO</name>
<keyword evidence="3 7" id="KW-0347">Helicase</keyword>
<evidence type="ECO:0000256" key="3">
    <source>
        <dbReference type="ARBA" id="ARBA00022806"/>
    </source>
</evidence>
<comment type="caution">
    <text evidence="12">The sequence shown here is derived from an EMBL/GenBank/DDBJ whole genome shotgun (WGS) entry which is preliminary data.</text>
</comment>
<dbReference type="SMART" id="SM00490">
    <property type="entry name" value="HELICc"/>
    <property type="match status" value="1"/>
</dbReference>
<gene>
    <name evidence="12" type="ORF">ACFSUQ_08035</name>
</gene>
<dbReference type="InterPro" id="IPR014001">
    <property type="entry name" value="Helicase_ATP-bd"/>
</dbReference>
<keyword evidence="13" id="KW-1185">Reference proteome</keyword>
<organism evidence="12 13">
    <name type="scientific">Gulosibacter bifidus</name>
    <dbReference type="NCBI Taxonomy" id="272239"/>
    <lineage>
        <taxon>Bacteria</taxon>
        <taxon>Bacillati</taxon>
        <taxon>Actinomycetota</taxon>
        <taxon>Actinomycetes</taxon>
        <taxon>Micrococcales</taxon>
        <taxon>Microbacteriaceae</taxon>
        <taxon>Gulosibacter</taxon>
    </lineage>
</organism>
<dbReference type="InterPro" id="IPR000629">
    <property type="entry name" value="RNA-helicase_DEAD-box_CS"/>
</dbReference>
<evidence type="ECO:0000259" key="9">
    <source>
        <dbReference type="PROSITE" id="PS51192"/>
    </source>
</evidence>
<dbReference type="CDD" id="cd00268">
    <property type="entry name" value="DEADc"/>
    <property type="match status" value="1"/>
</dbReference>
<evidence type="ECO:0000256" key="2">
    <source>
        <dbReference type="ARBA" id="ARBA00022801"/>
    </source>
</evidence>
<proteinExistence type="inferred from homology"/>
<accession>A0ABW5RJF6</accession>
<feature type="compositionally biased region" description="Basic and acidic residues" evidence="8">
    <location>
        <begin position="101"/>
        <end position="112"/>
    </location>
</feature>
<evidence type="ECO:0000256" key="4">
    <source>
        <dbReference type="ARBA" id="ARBA00022840"/>
    </source>
</evidence>
<evidence type="ECO:0000313" key="12">
    <source>
        <dbReference type="EMBL" id="MFD2675241.1"/>
    </source>
</evidence>
<dbReference type="PROSITE" id="PS51194">
    <property type="entry name" value="HELICASE_CTER"/>
    <property type="match status" value="1"/>
</dbReference>
<feature type="region of interest" description="Disordered" evidence="8">
    <location>
        <begin position="1"/>
        <end position="131"/>
    </location>
</feature>
<dbReference type="PANTHER" id="PTHR47959:SF13">
    <property type="entry name" value="ATP-DEPENDENT RNA HELICASE RHLE"/>
    <property type="match status" value="1"/>
</dbReference>
<dbReference type="InterPro" id="IPR050079">
    <property type="entry name" value="DEAD_box_RNA_helicase"/>
</dbReference>
<dbReference type="InterPro" id="IPR001650">
    <property type="entry name" value="Helicase_C-like"/>
</dbReference>
<feature type="compositionally biased region" description="Basic and acidic residues" evidence="8">
    <location>
        <begin position="46"/>
        <end position="56"/>
    </location>
</feature>
<keyword evidence="2 7" id="KW-0378">Hydrolase</keyword>
<dbReference type="EMBL" id="JBHUNF010000004">
    <property type="protein sequence ID" value="MFD2675241.1"/>
    <property type="molecule type" value="Genomic_DNA"/>
</dbReference>
<dbReference type="InterPro" id="IPR044742">
    <property type="entry name" value="DEAD/DEAH_RhlB"/>
</dbReference>
<feature type="domain" description="Helicase C-terminal" evidence="10">
    <location>
        <begin position="398"/>
        <end position="542"/>
    </location>
</feature>
<dbReference type="InterPro" id="IPR027417">
    <property type="entry name" value="P-loop_NTPase"/>
</dbReference>
<dbReference type="SMART" id="SM00487">
    <property type="entry name" value="DEXDc"/>
    <property type="match status" value="1"/>
</dbReference>
<dbReference type="InterPro" id="IPR011545">
    <property type="entry name" value="DEAD/DEAH_box_helicase_dom"/>
</dbReference>
<dbReference type="Pfam" id="PF00271">
    <property type="entry name" value="Helicase_C"/>
    <property type="match status" value="1"/>
</dbReference>
<dbReference type="PROSITE" id="PS00039">
    <property type="entry name" value="DEAD_ATP_HELICASE"/>
    <property type="match status" value="1"/>
</dbReference>
<evidence type="ECO:0000256" key="7">
    <source>
        <dbReference type="RuleBase" id="RU000492"/>
    </source>
</evidence>
<dbReference type="PROSITE" id="PS51195">
    <property type="entry name" value="Q_MOTIF"/>
    <property type="match status" value="1"/>
</dbReference>
<dbReference type="Gene3D" id="3.40.50.300">
    <property type="entry name" value="P-loop containing nucleotide triphosphate hydrolases"/>
    <property type="match status" value="2"/>
</dbReference>
<protein>
    <submittedName>
        <fullName evidence="12">DEAD/DEAH box helicase</fullName>
    </submittedName>
</protein>
<keyword evidence="1 7" id="KW-0547">Nucleotide-binding</keyword>